<proteinExistence type="predicted"/>
<dbReference type="GeneID" id="40741539"/>
<evidence type="ECO:0000313" key="3">
    <source>
        <dbReference type="Proteomes" id="UP000030706"/>
    </source>
</evidence>
<dbReference type="Proteomes" id="UP000030706">
    <property type="component" value="Unassembled WGS sequence"/>
</dbReference>
<name>A0A074XQR7_AURPU</name>
<dbReference type="EMBL" id="KL584979">
    <property type="protein sequence ID" value="KEQ85994.1"/>
    <property type="molecule type" value="Genomic_DNA"/>
</dbReference>
<feature type="transmembrane region" description="Helical" evidence="1">
    <location>
        <begin position="40"/>
        <end position="61"/>
    </location>
</feature>
<keyword evidence="1" id="KW-1133">Transmembrane helix</keyword>
<organism evidence="2 3">
    <name type="scientific">Aureobasidium pullulans EXF-150</name>
    <dbReference type="NCBI Taxonomy" id="1043002"/>
    <lineage>
        <taxon>Eukaryota</taxon>
        <taxon>Fungi</taxon>
        <taxon>Dikarya</taxon>
        <taxon>Ascomycota</taxon>
        <taxon>Pezizomycotina</taxon>
        <taxon>Dothideomycetes</taxon>
        <taxon>Dothideomycetidae</taxon>
        <taxon>Dothideales</taxon>
        <taxon>Saccotheciaceae</taxon>
        <taxon>Aureobasidium</taxon>
    </lineage>
</organism>
<reference evidence="2 3" key="1">
    <citation type="journal article" date="2014" name="BMC Genomics">
        <title>Genome sequencing of four Aureobasidium pullulans varieties: biotechnological potential, stress tolerance, and description of new species.</title>
        <authorList>
            <person name="Gostin Ar C."/>
            <person name="Ohm R.A."/>
            <person name="Kogej T."/>
            <person name="Sonjak S."/>
            <person name="Turk M."/>
            <person name="Zajc J."/>
            <person name="Zalar P."/>
            <person name="Grube M."/>
            <person name="Sun H."/>
            <person name="Han J."/>
            <person name="Sharma A."/>
            <person name="Chiniquy J."/>
            <person name="Ngan C.Y."/>
            <person name="Lipzen A."/>
            <person name="Barry K."/>
            <person name="Grigoriev I.V."/>
            <person name="Gunde-Cimerman N."/>
        </authorList>
    </citation>
    <scope>NUCLEOTIDE SEQUENCE [LARGE SCALE GENOMIC DNA]</scope>
    <source>
        <strain evidence="2 3">EXF-150</strain>
    </source>
</reference>
<keyword evidence="3" id="KW-1185">Reference proteome</keyword>
<evidence type="ECO:0000313" key="2">
    <source>
        <dbReference type="EMBL" id="KEQ85994.1"/>
    </source>
</evidence>
<keyword evidence="1" id="KW-0812">Transmembrane</keyword>
<sequence length="100" mass="11619">MDDYTDLINIVHFYRLDDSRGGRGRWLEEPDSGTWGGYSALLYNNTVAFISALVLVIYRLLGIRFHKNVEETYELLYASELSRSSCVQKPLSRLDFLTRH</sequence>
<dbReference type="HOGENOM" id="CLU_2305524_0_0_1"/>
<protein>
    <submittedName>
        <fullName evidence="2">Uncharacterized protein</fullName>
    </submittedName>
</protein>
<gene>
    <name evidence="2" type="ORF">M438DRAFT_188160</name>
</gene>
<accession>A0A074XQR7</accession>
<evidence type="ECO:0000256" key="1">
    <source>
        <dbReference type="SAM" id="Phobius"/>
    </source>
</evidence>
<dbReference type="RefSeq" id="XP_029762181.1">
    <property type="nucleotide sequence ID" value="XM_029899233.1"/>
</dbReference>
<dbReference type="AlphaFoldDB" id="A0A074XQR7"/>
<keyword evidence="1" id="KW-0472">Membrane</keyword>